<evidence type="ECO:0000313" key="1">
    <source>
        <dbReference type="EMBL" id="PUV26316.1"/>
    </source>
</evidence>
<keyword evidence="2" id="KW-1185">Reference proteome</keyword>
<protein>
    <submittedName>
        <fullName evidence="1">Uncharacterized protein</fullName>
    </submittedName>
</protein>
<name>A0A363NZS5_9SPHI</name>
<gene>
    <name evidence="1" type="ORF">DCO56_05020</name>
</gene>
<dbReference type="OrthoDB" id="676889at2"/>
<reference evidence="1 2" key="1">
    <citation type="submission" date="2018-04" db="EMBL/GenBank/DDBJ databases">
        <title>Sphingobacterium sp. M46 Genome.</title>
        <authorList>
            <person name="Cheng J."/>
            <person name="Li Y."/>
        </authorList>
    </citation>
    <scope>NUCLEOTIDE SEQUENCE [LARGE SCALE GENOMIC DNA]</scope>
    <source>
        <strain evidence="1 2">M46</strain>
    </source>
</reference>
<organism evidence="1 2">
    <name type="scientific">Sphingobacterium athyrii</name>
    <dbReference type="NCBI Taxonomy" id="2152717"/>
    <lineage>
        <taxon>Bacteria</taxon>
        <taxon>Pseudomonadati</taxon>
        <taxon>Bacteroidota</taxon>
        <taxon>Sphingobacteriia</taxon>
        <taxon>Sphingobacteriales</taxon>
        <taxon>Sphingobacteriaceae</taxon>
        <taxon>Sphingobacterium</taxon>
    </lineage>
</organism>
<dbReference type="RefSeq" id="WP_108632605.1">
    <property type="nucleotide sequence ID" value="NZ_QCXX01000001.1"/>
</dbReference>
<sequence length="239" mass="28110">MKLVVKIFQVCIVILLLLGYQNGALAKAIATPLATDSLIVLHFQTNDSLIYSREDLDTILSNHPEFLFEETFDPTLSYHLQRDVEFSSEAGQDNYCMLYSYFLMQVNGEQKYAAQRKRLFQLFSKINELFALIEQGGTYFGHQHKRLLAEVEYAIYLMPKDKNELRKTYVIDKQKQIYIQWLRQLVADETANNNGIEPQRKLSQTKLLNKVIDSIHQLITDNFSLRRAQYFQSNYYEYY</sequence>
<accession>A0A363NZS5</accession>
<dbReference type="AlphaFoldDB" id="A0A363NZS5"/>
<proteinExistence type="predicted"/>
<dbReference type="Proteomes" id="UP000250831">
    <property type="component" value="Unassembled WGS sequence"/>
</dbReference>
<evidence type="ECO:0000313" key="2">
    <source>
        <dbReference type="Proteomes" id="UP000250831"/>
    </source>
</evidence>
<dbReference type="EMBL" id="QCXX01000001">
    <property type="protein sequence ID" value="PUV26316.1"/>
    <property type="molecule type" value="Genomic_DNA"/>
</dbReference>
<comment type="caution">
    <text evidence="1">The sequence shown here is derived from an EMBL/GenBank/DDBJ whole genome shotgun (WGS) entry which is preliminary data.</text>
</comment>